<proteinExistence type="predicted"/>
<evidence type="ECO:0000313" key="5">
    <source>
        <dbReference type="Proteomes" id="UP000033882"/>
    </source>
</evidence>
<organism evidence="4 5">
    <name type="scientific">Candidatus Wolfebacteria bacterium GW2011_GWA2_47_9b</name>
    <dbReference type="NCBI Taxonomy" id="1619005"/>
    <lineage>
        <taxon>Bacteria</taxon>
        <taxon>Candidatus Wolfeibacteriota</taxon>
    </lineage>
</organism>
<dbReference type="EMBL" id="LCPB01000005">
    <property type="protein sequence ID" value="KKU90261.1"/>
    <property type="molecule type" value="Genomic_DNA"/>
</dbReference>
<keyword evidence="1 2" id="KW-0597">Phosphoprotein</keyword>
<dbReference type="Gene3D" id="3.40.50.2300">
    <property type="match status" value="1"/>
</dbReference>
<evidence type="ECO:0000313" key="4">
    <source>
        <dbReference type="EMBL" id="KKU90261.1"/>
    </source>
</evidence>
<comment type="caution">
    <text evidence="4">The sequence shown here is derived from an EMBL/GenBank/DDBJ whole genome shotgun (WGS) entry which is preliminary data.</text>
</comment>
<dbReference type="SUPFAM" id="SSF52172">
    <property type="entry name" value="CheY-like"/>
    <property type="match status" value="1"/>
</dbReference>
<dbReference type="InterPro" id="IPR001789">
    <property type="entry name" value="Sig_transdc_resp-reg_receiver"/>
</dbReference>
<dbReference type="GO" id="GO:0000160">
    <property type="term" value="P:phosphorelay signal transduction system"/>
    <property type="evidence" value="ECO:0007669"/>
    <property type="project" value="InterPro"/>
</dbReference>
<dbReference type="PROSITE" id="PS50110">
    <property type="entry name" value="RESPONSE_REGULATORY"/>
    <property type="match status" value="1"/>
</dbReference>
<gene>
    <name evidence="4" type="ORF">UY19_C0005G0064</name>
</gene>
<dbReference type="Proteomes" id="UP000033882">
    <property type="component" value="Unassembled WGS sequence"/>
</dbReference>
<sequence length="130" mass="14542">MDTKKVVLVVDDVPEIIEVITTVLSRDNIESIVATSGHEGIDMAKKHKPNLILLDFKMPDMDGAETLQKLRQDPETKDIKVIFLTAFGDIKKLEMEMEPEHAAVIGNTPVLQKGGDIGVLRDTIRKYLEM</sequence>
<dbReference type="InterPro" id="IPR011006">
    <property type="entry name" value="CheY-like_superfamily"/>
</dbReference>
<protein>
    <submittedName>
        <fullName evidence="4">Response regulator receiver modulated diguanylate cyclase</fullName>
    </submittedName>
</protein>
<evidence type="ECO:0000259" key="3">
    <source>
        <dbReference type="PROSITE" id="PS50110"/>
    </source>
</evidence>
<feature type="domain" description="Response regulatory" evidence="3">
    <location>
        <begin position="6"/>
        <end position="128"/>
    </location>
</feature>
<dbReference type="PANTHER" id="PTHR44591">
    <property type="entry name" value="STRESS RESPONSE REGULATOR PROTEIN 1"/>
    <property type="match status" value="1"/>
</dbReference>
<dbReference type="Pfam" id="PF00072">
    <property type="entry name" value="Response_reg"/>
    <property type="match status" value="1"/>
</dbReference>
<feature type="modified residue" description="4-aspartylphosphate" evidence="2">
    <location>
        <position position="55"/>
    </location>
</feature>
<evidence type="ECO:0000256" key="1">
    <source>
        <dbReference type="ARBA" id="ARBA00022553"/>
    </source>
</evidence>
<dbReference type="AlphaFoldDB" id="A0A0G1U7Z7"/>
<evidence type="ECO:0000256" key="2">
    <source>
        <dbReference type="PROSITE-ProRule" id="PRU00169"/>
    </source>
</evidence>
<name>A0A0G1U7Z7_9BACT</name>
<dbReference type="InterPro" id="IPR050595">
    <property type="entry name" value="Bact_response_regulator"/>
</dbReference>
<accession>A0A0G1U7Z7</accession>
<dbReference type="PANTHER" id="PTHR44591:SF3">
    <property type="entry name" value="RESPONSE REGULATORY DOMAIN-CONTAINING PROTEIN"/>
    <property type="match status" value="1"/>
</dbReference>
<reference evidence="4 5" key="1">
    <citation type="journal article" date="2015" name="Nature">
        <title>rRNA introns, odd ribosomes, and small enigmatic genomes across a large radiation of phyla.</title>
        <authorList>
            <person name="Brown C.T."/>
            <person name="Hug L.A."/>
            <person name="Thomas B.C."/>
            <person name="Sharon I."/>
            <person name="Castelle C.J."/>
            <person name="Singh A."/>
            <person name="Wilkins M.J."/>
            <person name="Williams K.H."/>
            <person name="Banfield J.F."/>
        </authorList>
    </citation>
    <scope>NUCLEOTIDE SEQUENCE [LARGE SCALE GENOMIC DNA]</scope>
</reference>
<dbReference type="SMART" id="SM00448">
    <property type="entry name" value="REC"/>
    <property type="match status" value="1"/>
</dbReference>